<evidence type="ECO:0000313" key="12">
    <source>
        <dbReference type="EMBL" id="CEJ91300.1"/>
    </source>
</evidence>
<comment type="subcellular location">
    <subcellularLocation>
        <location evidence="1">Membrane</location>
        <topology evidence="1">Lipid-anchor</topology>
        <topology evidence="1">GPI-anchor</topology>
    </subcellularLocation>
    <subcellularLocation>
        <location evidence="2">Secreted</location>
    </subcellularLocation>
</comment>
<dbReference type="EMBL" id="CDHN01000003">
    <property type="protein sequence ID" value="CEJ91300.1"/>
    <property type="molecule type" value="Genomic_DNA"/>
</dbReference>
<feature type="signal peptide" evidence="10">
    <location>
        <begin position="1"/>
        <end position="19"/>
    </location>
</feature>
<dbReference type="Pfam" id="PF05730">
    <property type="entry name" value="CFEM"/>
    <property type="match status" value="1"/>
</dbReference>
<keyword evidence="8" id="KW-0449">Lipoprotein</keyword>
<organism evidence="12 13">
    <name type="scientific">[Torrubiella] hemipterigena</name>
    <dbReference type="NCBI Taxonomy" id="1531966"/>
    <lineage>
        <taxon>Eukaryota</taxon>
        <taxon>Fungi</taxon>
        <taxon>Dikarya</taxon>
        <taxon>Ascomycota</taxon>
        <taxon>Pezizomycotina</taxon>
        <taxon>Sordariomycetes</taxon>
        <taxon>Hypocreomycetidae</taxon>
        <taxon>Hypocreales</taxon>
        <taxon>Clavicipitaceae</taxon>
        <taxon>Clavicipitaceae incertae sedis</taxon>
        <taxon>'Torrubiella' clade</taxon>
    </lineage>
</organism>
<evidence type="ECO:0000256" key="7">
    <source>
        <dbReference type="ARBA" id="ARBA00023157"/>
    </source>
</evidence>
<evidence type="ECO:0000256" key="9">
    <source>
        <dbReference type="SAM" id="MobiDB-lite"/>
    </source>
</evidence>
<name>A0A0A1TKI7_9HYPO</name>
<sequence>MKTTFAIIAAAAGLEQVSATFGGIGLNTNFGAFTGAKPFTCPSNSDNKCIEVQIPGYDWSDIPTGDIGNYKGCSFKGWKCVQNPSKRNGPLAARTFGDRAISGTCGYEEDENPVISAGSEIGDFSIQSYHVTTEFDARLEFHYGMPDGSICKHSSPCSKGGSTIVNKQCGGAKTVKVVYPKHQNPPAKKKCGVKIHTIKFDCSKHKTTSVKTSQPPAATSTKPATTTPSNQTSAKTTEKSTVQTYSQPESSKPATTTFVTTYQTTSTVFTTSTQTISSCAPSITNCPLTSGGTTVVTVTVPVSTTICPVTETRTHTKPVETSAKPETTSKVEISSKPAVSSEAQKSSNPVEQSTPVTSHVTTIVTTYQTTSTVFTTSTSTITSCAPTVTNCPIKTGGTAVVTVTIPVSTTVCPVTETQTHTRTKPAQESQKPSSTEKGGVTTTSAGVKPTETLPCPNVVPKCLNSWLHLKKECKDNMDAACYCTSKEFTDNVFNCLYSFGGNDATVSEAISFFQGICAPFINKNPNIATGADTITSIITVTAPPATSVALTTVVVATTVTEPCVTGGTTIPGSSTVRTISTAVTVPQITISTVAPTGGDIPPATQPTPGNSEGSPTEVAPTAGVTTFINTPPVGTGNIPVPTGAPPPVIAGASNLNAGLGMGLAVMAVALAL</sequence>
<reference evidence="12 13" key="1">
    <citation type="journal article" date="2015" name="Genome Announc.">
        <title>Draft Genome Sequence and Gene Annotation of the Entomopathogenic Fungus Verticillium hemipterigenum.</title>
        <authorList>
            <person name="Horn F."/>
            <person name="Habel A."/>
            <person name="Scharf D.H."/>
            <person name="Dworschak J."/>
            <person name="Brakhage A.A."/>
            <person name="Guthke R."/>
            <person name="Hertweck C."/>
            <person name="Linde J."/>
        </authorList>
    </citation>
    <scope>NUCLEOTIDE SEQUENCE [LARGE SCALE GENOMIC DNA]</scope>
</reference>
<dbReference type="OrthoDB" id="5431405at2759"/>
<evidence type="ECO:0000313" key="13">
    <source>
        <dbReference type="Proteomes" id="UP000039046"/>
    </source>
</evidence>
<protein>
    <submittedName>
        <fullName evidence="12">Putative Beta-1,3-endoglucanase</fullName>
    </submittedName>
</protein>
<dbReference type="GO" id="GO:0098552">
    <property type="term" value="C:side of membrane"/>
    <property type="evidence" value="ECO:0007669"/>
    <property type="project" value="UniProtKB-KW"/>
</dbReference>
<feature type="compositionally biased region" description="Polar residues" evidence="9">
    <location>
        <begin position="416"/>
        <end position="445"/>
    </location>
</feature>
<dbReference type="STRING" id="1531966.A0A0A1TKI7"/>
<feature type="chain" id="PRO_5001990320" evidence="10">
    <location>
        <begin position="20"/>
        <end position="672"/>
    </location>
</feature>
<evidence type="ECO:0000256" key="1">
    <source>
        <dbReference type="ARBA" id="ARBA00004589"/>
    </source>
</evidence>
<proteinExistence type="inferred from homology"/>
<evidence type="ECO:0000259" key="11">
    <source>
        <dbReference type="Pfam" id="PF05730"/>
    </source>
</evidence>
<evidence type="ECO:0000256" key="5">
    <source>
        <dbReference type="ARBA" id="ARBA00022622"/>
    </source>
</evidence>
<gene>
    <name evidence="12" type="ORF">VHEMI07022</name>
</gene>
<keyword evidence="5" id="KW-0325">Glycoprotein</keyword>
<keyword evidence="5" id="KW-0336">GPI-anchor</keyword>
<keyword evidence="7" id="KW-1015">Disulfide bond</keyword>
<dbReference type="AlphaFoldDB" id="A0A0A1TKI7"/>
<accession>A0A0A1TKI7</accession>
<feature type="region of interest" description="Disordered" evidence="9">
    <location>
        <begin position="313"/>
        <end position="357"/>
    </location>
</feature>
<evidence type="ECO:0000256" key="10">
    <source>
        <dbReference type="SAM" id="SignalP"/>
    </source>
</evidence>
<keyword evidence="4" id="KW-0964">Secreted</keyword>
<dbReference type="Proteomes" id="UP000039046">
    <property type="component" value="Unassembled WGS sequence"/>
</dbReference>
<feature type="compositionally biased region" description="Polar residues" evidence="9">
    <location>
        <begin position="324"/>
        <end position="352"/>
    </location>
</feature>
<feature type="compositionally biased region" description="Low complexity" evidence="9">
    <location>
        <begin position="212"/>
        <end position="229"/>
    </location>
</feature>
<evidence type="ECO:0000256" key="4">
    <source>
        <dbReference type="ARBA" id="ARBA00022525"/>
    </source>
</evidence>
<feature type="region of interest" description="Disordered" evidence="9">
    <location>
        <begin position="416"/>
        <end position="446"/>
    </location>
</feature>
<comment type="similarity">
    <text evidence="3">Belongs to the RBT5 family.</text>
</comment>
<feature type="domain" description="CFEM" evidence="11">
    <location>
        <begin position="456"/>
        <end position="518"/>
    </location>
</feature>
<keyword evidence="5" id="KW-0472">Membrane</keyword>
<feature type="compositionally biased region" description="Polar residues" evidence="9">
    <location>
        <begin position="230"/>
        <end position="254"/>
    </location>
</feature>
<feature type="region of interest" description="Disordered" evidence="9">
    <location>
        <begin position="208"/>
        <end position="254"/>
    </location>
</feature>
<evidence type="ECO:0000256" key="3">
    <source>
        <dbReference type="ARBA" id="ARBA00010031"/>
    </source>
</evidence>
<feature type="region of interest" description="Disordered" evidence="9">
    <location>
        <begin position="594"/>
        <end position="619"/>
    </location>
</feature>
<evidence type="ECO:0000256" key="8">
    <source>
        <dbReference type="ARBA" id="ARBA00023288"/>
    </source>
</evidence>
<keyword evidence="13" id="KW-1185">Reference proteome</keyword>
<dbReference type="InterPro" id="IPR008427">
    <property type="entry name" value="Extracellular_membr_CFEM_dom"/>
</dbReference>
<dbReference type="HOGENOM" id="CLU_013457_0_0_1"/>
<evidence type="ECO:0000256" key="2">
    <source>
        <dbReference type="ARBA" id="ARBA00004613"/>
    </source>
</evidence>
<keyword evidence="6 10" id="KW-0732">Signal</keyword>
<dbReference type="GO" id="GO:0005576">
    <property type="term" value="C:extracellular region"/>
    <property type="evidence" value="ECO:0007669"/>
    <property type="project" value="UniProtKB-SubCell"/>
</dbReference>
<evidence type="ECO:0000256" key="6">
    <source>
        <dbReference type="ARBA" id="ARBA00022729"/>
    </source>
</evidence>